<keyword evidence="2" id="KW-1185">Reference proteome</keyword>
<sequence>MNLHVPQTEEARTEAIELMGVKHNLSTPKNGAPIIAAIQDFITAAYLLSNKDKFYDRKTFALICSYMFNNDCIVDPETHEKYGLELPPPAIVKPERLWTGKQVFSVLMRPNKKSKVMVNLDAACKQYKAEPGVHPDLNMDDAWLVVRNSEVMCGVLDKSTIGDGKKDSIFYVIMRDFGPDYAVQAMNRLAKLASRWLTNEGFSIGINDVYPSENLETRKRKLVQDAYAECDQFIEAFRTGKIQRDPGCNEEQTMENKVSGKLSKVRQDAGEICFGELSRGNAPMIMAK</sequence>
<organism evidence="1 2">
    <name type="scientific">Coniosporium uncinatum</name>
    <dbReference type="NCBI Taxonomy" id="93489"/>
    <lineage>
        <taxon>Eukaryota</taxon>
        <taxon>Fungi</taxon>
        <taxon>Dikarya</taxon>
        <taxon>Ascomycota</taxon>
        <taxon>Pezizomycotina</taxon>
        <taxon>Dothideomycetes</taxon>
        <taxon>Dothideomycetes incertae sedis</taxon>
        <taxon>Coniosporium</taxon>
    </lineage>
</organism>
<evidence type="ECO:0000313" key="2">
    <source>
        <dbReference type="Proteomes" id="UP001186974"/>
    </source>
</evidence>
<evidence type="ECO:0000313" key="1">
    <source>
        <dbReference type="EMBL" id="KAK3044653.1"/>
    </source>
</evidence>
<feature type="non-terminal residue" evidence="1">
    <location>
        <position position="288"/>
    </location>
</feature>
<dbReference type="EMBL" id="JAWDJW010011655">
    <property type="protein sequence ID" value="KAK3044653.1"/>
    <property type="molecule type" value="Genomic_DNA"/>
</dbReference>
<accession>A0ACC3CTM5</accession>
<proteinExistence type="predicted"/>
<dbReference type="Proteomes" id="UP001186974">
    <property type="component" value="Unassembled WGS sequence"/>
</dbReference>
<name>A0ACC3CTM5_9PEZI</name>
<gene>
    <name evidence="1" type="ORF">LTS18_000709</name>
</gene>
<comment type="caution">
    <text evidence="1">The sequence shown here is derived from an EMBL/GenBank/DDBJ whole genome shotgun (WGS) entry which is preliminary data.</text>
</comment>
<protein>
    <submittedName>
        <fullName evidence="1">Uncharacterized protein</fullName>
    </submittedName>
</protein>
<reference evidence="1" key="1">
    <citation type="submission" date="2024-09" db="EMBL/GenBank/DDBJ databases">
        <title>Black Yeasts Isolated from many extreme environments.</title>
        <authorList>
            <person name="Coleine C."/>
            <person name="Stajich J.E."/>
            <person name="Selbmann L."/>
        </authorList>
    </citation>
    <scope>NUCLEOTIDE SEQUENCE</scope>
    <source>
        <strain evidence="1">CCFEE 5737</strain>
    </source>
</reference>